<evidence type="ECO:0000256" key="2">
    <source>
        <dbReference type="ARBA" id="ARBA00022692"/>
    </source>
</evidence>
<sequence>MINDSVTMLDVDATFVEINGWGRYQKLMYLLLCLPTSIAGAAVISLSWTGFNMKYRCLVPSCENATSATYDAWFLNFTTPRDADPSDPAFPWSGCQTFQPMVQGQCNAGAFNETVTQECSQWVYDTSIMEYTIVSEYQLSCGRAWLISLANSLYMVGMFVGSLVLGYISDRFGRKVAMLLSFFTVGVVGTTMAFVPSFALYAPLRFLIGVGGMGIFMTCFLLGVETVSNDVRTLCGMIIHFFFPFGEAMVAVFAIFVKDWHSLQLIISVPAFIFMSYYLFVTAMVYYGLGMNATQLGSSVYVNFILVQLIEIPAAISCIFVLDPWGRKLSLALFFALSGIGSIVSGVCSSGRSAAMETVTVAMAVLGKYGSSATFAIVFVYGAELFPTDLRNSGIGMSSAAGRVGSIIAPFIISLGGSSQVLPMTIFGMLSLIGAFITVFLPETYGENLPDTIEETESFGKDQSLCFIPCLNRRRARKVEPSPRSASLT</sequence>
<dbReference type="InterPro" id="IPR005828">
    <property type="entry name" value="MFS_sugar_transport-like"/>
</dbReference>
<evidence type="ECO:0000313" key="7">
    <source>
        <dbReference type="Proteomes" id="UP000440578"/>
    </source>
</evidence>
<dbReference type="PANTHER" id="PTHR24064">
    <property type="entry name" value="SOLUTE CARRIER FAMILY 22 MEMBER"/>
    <property type="match status" value="1"/>
</dbReference>
<keyword evidence="7" id="KW-1185">Reference proteome</keyword>
<name>A0A6A4W9G8_AMPAM</name>
<dbReference type="Gene3D" id="1.20.1250.20">
    <property type="entry name" value="MFS general substrate transporter like domains"/>
    <property type="match status" value="2"/>
</dbReference>
<feature type="transmembrane region" description="Helical" evidence="5">
    <location>
        <begin position="360"/>
        <end position="383"/>
    </location>
</feature>
<dbReference type="Pfam" id="PF07690">
    <property type="entry name" value="MFS_1"/>
    <property type="match status" value="1"/>
</dbReference>
<feature type="transmembrane region" description="Helical" evidence="5">
    <location>
        <begin position="236"/>
        <end position="257"/>
    </location>
</feature>
<comment type="caution">
    <text evidence="6">The sequence shown here is derived from an EMBL/GenBank/DDBJ whole genome shotgun (WGS) entry which is preliminary data.</text>
</comment>
<feature type="transmembrane region" description="Helical" evidence="5">
    <location>
        <begin position="301"/>
        <end position="322"/>
    </location>
</feature>
<dbReference type="OrthoDB" id="6894481at2759"/>
<feature type="transmembrane region" description="Helical" evidence="5">
    <location>
        <begin position="328"/>
        <end position="348"/>
    </location>
</feature>
<evidence type="ECO:0000256" key="4">
    <source>
        <dbReference type="ARBA" id="ARBA00023136"/>
    </source>
</evidence>
<dbReference type="Pfam" id="PF00083">
    <property type="entry name" value="Sugar_tr"/>
    <property type="match status" value="1"/>
</dbReference>
<evidence type="ECO:0000256" key="3">
    <source>
        <dbReference type="ARBA" id="ARBA00022989"/>
    </source>
</evidence>
<feature type="transmembrane region" description="Helical" evidence="5">
    <location>
        <begin position="27"/>
        <end position="48"/>
    </location>
</feature>
<accession>A0A6A4W9G8</accession>
<dbReference type="InterPro" id="IPR036259">
    <property type="entry name" value="MFS_trans_sf"/>
</dbReference>
<dbReference type="GO" id="GO:0022857">
    <property type="term" value="F:transmembrane transporter activity"/>
    <property type="evidence" value="ECO:0007669"/>
    <property type="project" value="InterPro"/>
</dbReference>
<dbReference type="InterPro" id="IPR011701">
    <property type="entry name" value="MFS"/>
</dbReference>
<keyword evidence="2 5" id="KW-0812">Transmembrane</keyword>
<feature type="transmembrane region" description="Helical" evidence="5">
    <location>
        <begin position="206"/>
        <end position="224"/>
    </location>
</feature>
<dbReference type="CDD" id="cd17317">
    <property type="entry name" value="MFS_SLC22"/>
    <property type="match status" value="1"/>
</dbReference>
<keyword evidence="4 5" id="KW-0472">Membrane</keyword>
<feature type="transmembrane region" description="Helical" evidence="5">
    <location>
        <begin position="179"/>
        <end position="200"/>
    </location>
</feature>
<evidence type="ECO:0000313" key="6">
    <source>
        <dbReference type="EMBL" id="KAF0303185.1"/>
    </source>
</evidence>
<protein>
    <submittedName>
        <fullName evidence="6">Solute carrier family 22 member 3</fullName>
    </submittedName>
</protein>
<feature type="transmembrane region" description="Helical" evidence="5">
    <location>
        <begin position="421"/>
        <end position="441"/>
    </location>
</feature>
<evidence type="ECO:0000256" key="1">
    <source>
        <dbReference type="ARBA" id="ARBA00004141"/>
    </source>
</evidence>
<feature type="transmembrane region" description="Helical" evidence="5">
    <location>
        <begin position="395"/>
        <end position="414"/>
    </location>
</feature>
<reference evidence="6 7" key="1">
    <citation type="submission" date="2019-07" db="EMBL/GenBank/DDBJ databases">
        <title>Draft genome assembly of a fouling barnacle, Amphibalanus amphitrite (Darwin, 1854): The first reference genome for Thecostraca.</title>
        <authorList>
            <person name="Kim W."/>
        </authorList>
    </citation>
    <scope>NUCLEOTIDE SEQUENCE [LARGE SCALE GENOMIC DNA]</scope>
    <source>
        <strain evidence="6">SNU_AA5</strain>
        <tissue evidence="6">Soma without cirri and trophi</tissue>
    </source>
</reference>
<feature type="transmembrane region" description="Helical" evidence="5">
    <location>
        <begin position="263"/>
        <end position="289"/>
    </location>
</feature>
<gene>
    <name evidence="6" type="primary">Slc22a3_2</name>
    <name evidence="6" type="ORF">FJT64_024834</name>
</gene>
<dbReference type="SUPFAM" id="SSF103473">
    <property type="entry name" value="MFS general substrate transporter"/>
    <property type="match status" value="1"/>
</dbReference>
<dbReference type="AlphaFoldDB" id="A0A6A4W9G8"/>
<dbReference type="Proteomes" id="UP000440578">
    <property type="component" value="Unassembled WGS sequence"/>
</dbReference>
<comment type="subcellular location">
    <subcellularLocation>
        <location evidence="1">Membrane</location>
        <topology evidence="1">Multi-pass membrane protein</topology>
    </subcellularLocation>
</comment>
<keyword evidence="3 5" id="KW-1133">Transmembrane helix</keyword>
<proteinExistence type="predicted"/>
<feature type="transmembrane region" description="Helical" evidence="5">
    <location>
        <begin position="144"/>
        <end position="167"/>
    </location>
</feature>
<organism evidence="6 7">
    <name type="scientific">Amphibalanus amphitrite</name>
    <name type="common">Striped barnacle</name>
    <name type="synonym">Balanus amphitrite</name>
    <dbReference type="NCBI Taxonomy" id="1232801"/>
    <lineage>
        <taxon>Eukaryota</taxon>
        <taxon>Metazoa</taxon>
        <taxon>Ecdysozoa</taxon>
        <taxon>Arthropoda</taxon>
        <taxon>Crustacea</taxon>
        <taxon>Multicrustacea</taxon>
        <taxon>Cirripedia</taxon>
        <taxon>Thoracica</taxon>
        <taxon>Thoracicalcarea</taxon>
        <taxon>Balanomorpha</taxon>
        <taxon>Balanoidea</taxon>
        <taxon>Balanidae</taxon>
        <taxon>Amphibalaninae</taxon>
        <taxon>Amphibalanus</taxon>
    </lineage>
</organism>
<evidence type="ECO:0000256" key="5">
    <source>
        <dbReference type="SAM" id="Phobius"/>
    </source>
</evidence>
<dbReference type="EMBL" id="VIIS01000968">
    <property type="protein sequence ID" value="KAF0303185.1"/>
    <property type="molecule type" value="Genomic_DNA"/>
</dbReference>
<dbReference type="GO" id="GO:0016020">
    <property type="term" value="C:membrane"/>
    <property type="evidence" value="ECO:0007669"/>
    <property type="project" value="UniProtKB-SubCell"/>
</dbReference>